<dbReference type="SUPFAM" id="SSF82649">
    <property type="entry name" value="SufE/NifU"/>
    <property type="match status" value="1"/>
</dbReference>
<evidence type="ECO:0000256" key="6">
    <source>
        <dbReference type="ARBA" id="ARBA00022840"/>
    </source>
</evidence>
<evidence type="ECO:0000256" key="7">
    <source>
        <dbReference type="ARBA" id="ARBA00048037"/>
    </source>
</evidence>
<evidence type="ECO:0000256" key="3">
    <source>
        <dbReference type="ARBA" id="ARBA00012367"/>
    </source>
</evidence>
<dbReference type="GO" id="GO:0017118">
    <property type="term" value="F:lipoyltransferase activity"/>
    <property type="evidence" value="ECO:0007669"/>
    <property type="project" value="TreeGrafter"/>
</dbReference>
<dbReference type="SUPFAM" id="SSF55681">
    <property type="entry name" value="Class II aaRS and biotin synthetases"/>
    <property type="match status" value="1"/>
</dbReference>
<dbReference type="InterPro" id="IPR004143">
    <property type="entry name" value="BPL_LPL_catalytic"/>
</dbReference>
<dbReference type="InterPro" id="IPR004562">
    <property type="entry name" value="LipoylTrfase_LipoateP_Ligase"/>
</dbReference>
<organism evidence="9 10">
    <name type="scientific">Sporomusa ovata</name>
    <dbReference type="NCBI Taxonomy" id="2378"/>
    <lineage>
        <taxon>Bacteria</taxon>
        <taxon>Bacillati</taxon>
        <taxon>Bacillota</taxon>
        <taxon>Negativicutes</taxon>
        <taxon>Selenomonadales</taxon>
        <taxon>Sporomusaceae</taxon>
        <taxon>Sporomusa</taxon>
    </lineage>
</organism>
<dbReference type="InterPro" id="IPR045864">
    <property type="entry name" value="aa-tRNA-synth_II/BPL/LPL"/>
</dbReference>
<dbReference type="NCBIfam" id="TIGR00545">
    <property type="entry name" value="lipoyltrans"/>
    <property type="match status" value="1"/>
</dbReference>
<dbReference type="GO" id="GO:0005524">
    <property type="term" value="F:ATP binding"/>
    <property type="evidence" value="ECO:0007669"/>
    <property type="project" value="UniProtKB-KW"/>
</dbReference>
<dbReference type="EMBL" id="CTRP01000003">
    <property type="protein sequence ID" value="CQR70923.1"/>
    <property type="molecule type" value="Genomic_DNA"/>
</dbReference>
<reference evidence="10" key="1">
    <citation type="submission" date="2015-03" db="EMBL/GenBank/DDBJ databases">
        <authorList>
            <person name="Nijsse Bart"/>
        </authorList>
    </citation>
    <scope>NUCLEOTIDE SEQUENCE [LARGE SCALE GENOMIC DNA]</scope>
</reference>
<evidence type="ECO:0000256" key="1">
    <source>
        <dbReference type="ARBA" id="ARBA00005085"/>
    </source>
</evidence>
<dbReference type="PANTHER" id="PTHR12561:SF3">
    <property type="entry name" value="LIPOYLTRANSFERASE 1, MITOCHONDRIAL"/>
    <property type="match status" value="1"/>
</dbReference>
<gene>
    <name evidence="9" type="ORF">SpAn4DRAFT_1901</name>
</gene>
<dbReference type="AlphaFoldDB" id="A0A0U1KVI2"/>
<feature type="domain" description="BPL/LPL catalytic" evidence="8">
    <location>
        <begin position="30"/>
        <end position="214"/>
    </location>
</feature>
<dbReference type="Pfam" id="PF10437">
    <property type="entry name" value="Lip_prot_lig_C"/>
    <property type="match status" value="1"/>
</dbReference>
<dbReference type="InterPro" id="IPR019491">
    <property type="entry name" value="Lipoate_protein_ligase_C"/>
</dbReference>
<dbReference type="RefSeq" id="WP_021169636.1">
    <property type="nucleotide sequence ID" value="NZ_CTRP01000003.1"/>
</dbReference>
<keyword evidence="10" id="KW-1185">Reference proteome</keyword>
<accession>A0A0U1KVI2</accession>
<dbReference type="Gene3D" id="3.30.930.10">
    <property type="entry name" value="Bira Bifunctional Protein, Domain 2"/>
    <property type="match status" value="1"/>
</dbReference>
<comment type="catalytic activity">
    <reaction evidence="7">
        <text>L-lysyl-[lipoyl-carrier protein] + (R)-lipoate + ATP = N(6)-[(R)-lipoyl]-L-lysyl-[lipoyl-carrier protein] + AMP + diphosphate + H(+)</text>
        <dbReference type="Rhea" id="RHEA:49288"/>
        <dbReference type="Rhea" id="RHEA-COMP:10500"/>
        <dbReference type="Rhea" id="RHEA-COMP:10502"/>
        <dbReference type="ChEBI" id="CHEBI:15378"/>
        <dbReference type="ChEBI" id="CHEBI:29969"/>
        <dbReference type="ChEBI" id="CHEBI:30616"/>
        <dbReference type="ChEBI" id="CHEBI:33019"/>
        <dbReference type="ChEBI" id="CHEBI:83088"/>
        <dbReference type="ChEBI" id="CHEBI:83099"/>
        <dbReference type="ChEBI" id="CHEBI:456215"/>
        <dbReference type="EC" id="6.3.1.20"/>
    </reaction>
</comment>
<dbReference type="CDD" id="cd16443">
    <property type="entry name" value="LplA"/>
    <property type="match status" value="1"/>
</dbReference>
<evidence type="ECO:0000256" key="5">
    <source>
        <dbReference type="ARBA" id="ARBA00022741"/>
    </source>
</evidence>
<keyword evidence="6" id="KW-0067">ATP-binding</keyword>
<name>A0A0U1KVI2_9FIRM</name>
<evidence type="ECO:0000256" key="2">
    <source>
        <dbReference type="ARBA" id="ARBA00005124"/>
    </source>
</evidence>
<dbReference type="EC" id="6.3.1.20" evidence="3"/>
<dbReference type="PROSITE" id="PS51733">
    <property type="entry name" value="BPL_LPL_CATALYTIC"/>
    <property type="match status" value="1"/>
</dbReference>
<dbReference type="Pfam" id="PF21948">
    <property type="entry name" value="LplA-B_cat"/>
    <property type="match status" value="1"/>
</dbReference>
<comment type="pathway">
    <text evidence="1">Protein modification; protein lipoylation via exogenous pathway; protein N(6)-(lipoyl)lysine from lipoate: step 2/2.</text>
</comment>
<evidence type="ECO:0000256" key="4">
    <source>
        <dbReference type="ARBA" id="ARBA00022598"/>
    </source>
</evidence>
<dbReference type="GO" id="GO:0016979">
    <property type="term" value="F:lipoate-protein ligase activity"/>
    <property type="evidence" value="ECO:0007669"/>
    <property type="project" value="UniProtKB-EC"/>
</dbReference>
<dbReference type="GO" id="GO:0005737">
    <property type="term" value="C:cytoplasm"/>
    <property type="evidence" value="ECO:0007669"/>
    <property type="project" value="TreeGrafter"/>
</dbReference>
<sequence>MIEEIIYIESDQTNPYYNLALEEYLLFRVKKKQCILYLWQNLNTVVIGRNQNCWKECRINQLKENGSYLARRVSGGGAVFHDEGNLNFSFLVEQNDYALDKQVDVILLALQKLGLNAVKSGRNDLTIEGKKFSGNAFYEKNERCLHHGTLMVNVDVRKLSQYLHVSNEKLQSNGVSSIRARVANLENFCKEGLSVTCLKEKLVEAFGEIYGLTPLKLGMEQIKYSDLQESIDKFSSWEWVFGRKINFQYEISKKFAWGEVVFQFNVNRGKIVTVGVYSDAMNSDLIAAIPAVLKGCIFEKDNICAALSQVPACDRAEKKIMQDLGELIGEQEF</sequence>
<dbReference type="Gene3D" id="3.30.390.50">
    <property type="entry name" value="CO dehydrogenase flavoprotein, C-terminal domain"/>
    <property type="match status" value="1"/>
</dbReference>
<dbReference type="UniPathway" id="UPA00537">
    <property type="reaction ID" value="UER00594"/>
</dbReference>
<keyword evidence="5" id="KW-0547">Nucleotide-binding</keyword>
<evidence type="ECO:0000313" key="10">
    <source>
        <dbReference type="Proteomes" id="UP000049855"/>
    </source>
</evidence>
<dbReference type="GO" id="GO:0009249">
    <property type="term" value="P:protein lipoylation"/>
    <property type="evidence" value="ECO:0007669"/>
    <property type="project" value="InterPro"/>
</dbReference>
<proteinExistence type="predicted"/>
<protein>
    <recommendedName>
        <fullName evidence="3">lipoate--protein ligase</fullName>
        <ecNumber evidence="3">6.3.1.20</ecNumber>
    </recommendedName>
</protein>
<evidence type="ECO:0000259" key="8">
    <source>
        <dbReference type="PROSITE" id="PS51733"/>
    </source>
</evidence>
<evidence type="ECO:0000313" key="9">
    <source>
        <dbReference type="EMBL" id="CQR70923.1"/>
    </source>
</evidence>
<keyword evidence="4 9" id="KW-0436">Ligase</keyword>
<dbReference type="PANTHER" id="PTHR12561">
    <property type="entry name" value="LIPOATE-PROTEIN LIGASE"/>
    <property type="match status" value="1"/>
</dbReference>
<comment type="pathway">
    <text evidence="2">Protein modification; protein lipoylation via exogenous pathway; protein N(6)-(lipoyl)lysine from lipoate: step 1/2.</text>
</comment>
<dbReference type="Proteomes" id="UP000049855">
    <property type="component" value="Unassembled WGS sequence"/>
</dbReference>